<organism evidence="2">
    <name type="scientific">marine sediment metagenome</name>
    <dbReference type="NCBI Taxonomy" id="412755"/>
    <lineage>
        <taxon>unclassified sequences</taxon>
        <taxon>metagenomes</taxon>
        <taxon>ecological metagenomes</taxon>
    </lineage>
</organism>
<comment type="caution">
    <text evidence="2">The sequence shown here is derived from an EMBL/GenBank/DDBJ whole genome shotgun (WGS) entry which is preliminary data.</text>
</comment>
<protein>
    <recommendedName>
        <fullName evidence="1">PAC domain-containing protein</fullName>
    </recommendedName>
</protein>
<evidence type="ECO:0000313" key="2">
    <source>
        <dbReference type="EMBL" id="GAF91999.1"/>
    </source>
</evidence>
<accession>X0TFP0</accession>
<feature type="domain" description="PAC" evidence="1">
    <location>
        <begin position="33"/>
        <end position="84"/>
    </location>
</feature>
<gene>
    <name evidence="2" type="ORF">S01H1_22805</name>
</gene>
<name>X0TFP0_9ZZZZ</name>
<dbReference type="InterPro" id="IPR035965">
    <property type="entry name" value="PAS-like_dom_sf"/>
</dbReference>
<feature type="non-terminal residue" evidence="2">
    <location>
        <position position="1"/>
    </location>
</feature>
<dbReference type="AlphaFoldDB" id="X0TFP0"/>
<evidence type="ECO:0000259" key="1">
    <source>
        <dbReference type="PROSITE" id="PS50113"/>
    </source>
</evidence>
<dbReference type="Pfam" id="PF13426">
    <property type="entry name" value="PAS_9"/>
    <property type="match status" value="1"/>
</dbReference>
<dbReference type="Gene3D" id="3.30.450.20">
    <property type="entry name" value="PAS domain"/>
    <property type="match status" value="2"/>
</dbReference>
<sequence length="184" mass="20623">DTIGTSVYDYISVEYHDEVSRSINGIFESGEPAAYEITGAGPDGTTSWYSVRLGPIKHDGHIIAVTLMALDITERKQVGGALRESEERLRNFMESATDVYTIFNSKLELLDVSEKGTKVFLPTAKREDMIGKHITEIVPDIKKTGRYQDYLNVIKTGKPFQVDDTIVHAKFAVRHVSLKAFKVR</sequence>
<dbReference type="SUPFAM" id="SSF55785">
    <property type="entry name" value="PYP-like sensor domain (PAS domain)"/>
    <property type="match status" value="2"/>
</dbReference>
<dbReference type="NCBIfam" id="TIGR00229">
    <property type="entry name" value="sensory_box"/>
    <property type="match status" value="1"/>
</dbReference>
<dbReference type="CDD" id="cd00130">
    <property type="entry name" value="PAS"/>
    <property type="match status" value="1"/>
</dbReference>
<dbReference type="EMBL" id="BARS01012962">
    <property type="protein sequence ID" value="GAF91999.1"/>
    <property type="molecule type" value="Genomic_DNA"/>
</dbReference>
<dbReference type="InterPro" id="IPR000700">
    <property type="entry name" value="PAS-assoc_C"/>
</dbReference>
<proteinExistence type="predicted"/>
<dbReference type="InterPro" id="IPR000014">
    <property type="entry name" value="PAS"/>
</dbReference>
<reference evidence="2" key="1">
    <citation type="journal article" date="2014" name="Front. Microbiol.">
        <title>High frequency of phylogenetically diverse reductive dehalogenase-homologous genes in deep subseafloor sedimentary metagenomes.</title>
        <authorList>
            <person name="Kawai M."/>
            <person name="Futagami T."/>
            <person name="Toyoda A."/>
            <person name="Takaki Y."/>
            <person name="Nishi S."/>
            <person name="Hori S."/>
            <person name="Arai W."/>
            <person name="Tsubouchi T."/>
            <person name="Morono Y."/>
            <person name="Uchiyama I."/>
            <person name="Ito T."/>
            <person name="Fujiyama A."/>
            <person name="Inagaki F."/>
            <person name="Takami H."/>
        </authorList>
    </citation>
    <scope>NUCLEOTIDE SEQUENCE</scope>
    <source>
        <strain evidence="2">Expedition CK06-06</strain>
    </source>
</reference>
<dbReference type="PROSITE" id="PS50113">
    <property type="entry name" value="PAC"/>
    <property type="match status" value="1"/>
</dbReference>
<feature type="non-terminal residue" evidence="2">
    <location>
        <position position="184"/>
    </location>
</feature>
<dbReference type="InterPro" id="IPR013656">
    <property type="entry name" value="PAS_4"/>
</dbReference>
<dbReference type="Pfam" id="PF08448">
    <property type="entry name" value="PAS_4"/>
    <property type="match status" value="1"/>
</dbReference>